<dbReference type="OrthoDB" id="4748352at2"/>
<evidence type="ECO:0000313" key="2">
    <source>
        <dbReference type="EMBL" id="PXX06333.1"/>
    </source>
</evidence>
<dbReference type="Proteomes" id="UP000247781">
    <property type="component" value="Unassembled WGS sequence"/>
</dbReference>
<sequence length="107" mass="10795">MKNFLLVSSLAALAAAATLAAVTLGLPATANAAPAGPSSVDSTIDQLRTQGFDVVVNRTSHDASQRCTISAIRPGQTFSRTDSGAPGAGSDLVTTVISKTVYVDVSC</sequence>
<evidence type="ECO:0008006" key="4">
    <source>
        <dbReference type="Google" id="ProtNLM"/>
    </source>
</evidence>
<accession>A0A318HCT0</accession>
<feature type="chain" id="PRO_5016248936" description="PASTA domain-containing protein" evidence="1">
    <location>
        <begin position="33"/>
        <end position="107"/>
    </location>
</feature>
<name>A0A318HCT0_9MYCO</name>
<dbReference type="EMBL" id="QJJU01000014">
    <property type="protein sequence ID" value="PXX06333.1"/>
    <property type="molecule type" value="Genomic_DNA"/>
</dbReference>
<evidence type="ECO:0000313" key="3">
    <source>
        <dbReference type="Proteomes" id="UP000247781"/>
    </source>
</evidence>
<gene>
    <name evidence="2" type="ORF">C8E89_114106</name>
</gene>
<reference evidence="2 3" key="2">
    <citation type="submission" date="2018-06" db="EMBL/GenBank/DDBJ databases">
        <title>Sequencing of bacterial isolates from soil warming experiment in Harvard Forest, Massachusetts, USA.</title>
        <authorList>
            <person name="Deangelis K.PhD."/>
        </authorList>
    </citation>
    <scope>NUCLEOTIDE SEQUENCE [LARGE SCALE GENOMIC DNA]</scope>
    <source>
        <strain evidence="2 3">GAS496</strain>
    </source>
</reference>
<proteinExistence type="predicted"/>
<dbReference type="AlphaFoldDB" id="A0A318HCT0"/>
<keyword evidence="3" id="KW-1185">Reference proteome</keyword>
<comment type="caution">
    <text evidence="2">The sequence shown here is derived from an EMBL/GenBank/DDBJ whole genome shotgun (WGS) entry which is preliminary data.</text>
</comment>
<keyword evidence="1" id="KW-0732">Signal</keyword>
<dbReference type="RefSeq" id="WP_110317943.1">
    <property type="nucleotide sequence ID" value="NZ_QJJU01000014.1"/>
</dbReference>
<feature type="signal peptide" evidence="1">
    <location>
        <begin position="1"/>
        <end position="32"/>
    </location>
</feature>
<evidence type="ECO:0000256" key="1">
    <source>
        <dbReference type="SAM" id="SignalP"/>
    </source>
</evidence>
<protein>
    <recommendedName>
        <fullName evidence="4">PASTA domain-containing protein</fullName>
    </recommendedName>
</protein>
<organism evidence="2 3">
    <name type="scientific">Mycolicibacterium moriokaense</name>
    <dbReference type="NCBI Taxonomy" id="39691"/>
    <lineage>
        <taxon>Bacteria</taxon>
        <taxon>Bacillati</taxon>
        <taxon>Actinomycetota</taxon>
        <taxon>Actinomycetes</taxon>
        <taxon>Mycobacteriales</taxon>
        <taxon>Mycobacteriaceae</taxon>
        <taxon>Mycolicibacterium</taxon>
    </lineage>
</organism>
<reference evidence="3" key="1">
    <citation type="submission" date="2018-05" db="EMBL/GenBank/DDBJ databases">
        <authorList>
            <person name="Deangelis K."/>
            <person name="Huntemann M."/>
            <person name="Clum A."/>
            <person name="Pillay M."/>
            <person name="Palaniappan K."/>
            <person name="Varghese N."/>
            <person name="Mikhailova N."/>
            <person name="Stamatis D."/>
            <person name="Reddy T."/>
            <person name="Daum C."/>
            <person name="Shapiro N."/>
            <person name="Ivanova N."/>
            <person name="Kyrpides N."/>
            <person name="Woyke T."/>
        </authorList>
    </citation>
    <scope>NUCLEOTIDE SEQUENCE [LARGE SCALE GENOMIC DNA]</scope>
    <source>
        <strain evidence="3">GAS496</strain>
    </source>
</reference>